<dbReference type="InParanoid" id="H1XUV3"/>
<dbReference type="AlphaFoldDB" id="H1XUV3"/>
<reference evidence="4 5" key="1">
    <citation type="submission" date="2011-09" db="EMBL/GenBank/DDBJ databases">
        <title>The permanent draft genome of Caldithrix abyssi DSM 13497.</title>
        <authorList>
            <consortium name="US DOE Joint Genome Institute (JGI-PGF)"/>
            <person name="Lucas S."/>
            <person name="Han J."/>
            <person name="Lapidus A."/>
            <person name="Bruce D."/>
            <person name="Goodwin L."/>
            <person name="Pitluck S."/>
            <person name="Peters L."/>
            <person name="Kyrpides N."/>
            <person name="Mavromatis K."/>
            <person name="Ivanova N."/>
            <person name="Mikhailova N."/>
            <person name="Chertkov O."/>
            <person name="Detter J.C."/>
            <person name="Tapia R."/>
            <person name="Han C."/>
            <person name="Land M."/>
            <person name="Hauser L."/>
            <person name="Markowitz V."/>
            <person name="Cheng J.-F."/>
            <person name="Hugenholtz P."/>
            <person name="Woyke T."/>
            <person name="Wu D."/>
            <person name="Spring S."/>
            <person name="Brambilla E."/>
            <person name="Klenk H.-P."/>
            <person name="Eisen J.A."/>
        </authorList>
    </citation>
    <scope>NUCLEOTIDE SEQUENCE [LARGE SCALE GENOMIC DNA]</scope>
    <source>
        <strain evidence="4 5">DSM 13497</strain>
    </source>
</reference>
<feature type="signal peptide" evidence="1">
    <location>
        <begin position="1"/>
        <end position="19"/>
    </location>
</feature>
<dbReference type="HOGENOM" id="CLU_020884_1_1_0"/>
<evidence type="ECO:0000256" key="1">
    <source>
        <dbReference type="SAM" id="SignalP"/>
    </source>
</evidence>
<dbReference type="Proteomes" id="UP000183868">
    <property type="component" value="Chromosome"/>
</dbReference>
<dbReference type="InterPro" id="IPR001279">
    <property type="entry name" value="Metallo-B-lactamas"/>
</dbReference>
<feature type="chain" id="PRO_5009695357" evidence="1">
    <location>
        <begin position="20"/>
        <end position="363"/>
    </location>
</feature>
<accession>H1XUV3</accession>
<dbReference type="RefSeq" id="WP_006928818.1">
    <property type="nucleotide sequence ID" value="NZ_CM001402.1"/>
</dbReference>
<dbReference type="PANTHER" id="PTHR15032:SF4">
    <property type="entry name" value="N-ACYL-PHOSPHATIDYLETHANOLAMINE-HYDROLYZING PHOSPHOLIPASE D"/>
    <property type="match status" value="1"/>
</dbReference>
<protein>
    <submittedName>
        <fullName evidence="3">L-ascorbate metabolism protein UlaG, beta-lactamase superfamily</fullName>
    </submittedName>
    <submittedName>
        <fullName evidence="4">Metallo hydrolase</fullName>
    </submittedName>
</protein>
<evidence type="ECO:0000313" key="4">
    <source>
        <dbReference type="EMBL" id="EHO41652.1"/>
    </source>
</evidence>
<dbReference type="STRING" id="880073.Cabys_805"/>
<dbReference type="OrthoDB" id="9805728at2"/>
<dbReference type="FunCoup" id="H1XUV3">
    <property type="interactions" value="29"/>
</dbReference>
<name>H1XUV3_CALAY</name>
<dbReference type="Proteomes" id="UP000004671">
    <property type="component" value="Chromosome"/>
</dbReference>
<dbReference type="EMBL" id="CM001402">
    <property type="protein sequence ID" value="EHO41652.1"/>
    <property type="molecule type" value="Genomic_DNA"/>
</dbReference>
<dbReference type="KEGG" id="caby:Cabys_805"/>
<keyword evidence="4" id="KW-0378">Hydrolase</keyword>
<dbReference type="GO" id="GO:0005737">
    <property type="term" value="C:cytoplasm"/>
    <property type="evidence" value="ECO:0007669"/>
    <property type="project" value="TreeGrafter"/>
</dbReference>
<dbReference type="SUPFAM" id="SSF56281">
    <property type="entry name" value="Metallo-hydrolase/oxidoreductase"/>
    <property type="match status" value="1"/>
</dbReference>
<dbReference type="EMBL" id="CP018099">
    <property type="protein sequence ID" value="APF17556.1"/>
    <property type="molecule type" value="Genomic_DNA"/>
</dbReference>
<sequence length="363" mass="41606" precursor="true">MMKIRLKTISMGILMMVTAANFSFSQTHYDGQKYFNPFPGFKKRTFGDLLKWMVWDRLTGKRAIVRSQNHNFEVVKDHRLLKQNANEPLVAWIGHSTLFLRLDGVNILTDPIFSERCSPFQAVGPKRIVPPGIALDSLPEIDLVLISHDHYDHLDKNTILRLGNKPFYLAPAGVGEILRSWGITNFVELDWWEEIGFNQLKIVCTPAQHFSGRNPFQQNKTLWAGWLIQSRTLNVYYAGDTGYFPGFTEIKRRYAPIHVAALPIGAYQPRWFMKPVHMDPPEAVKAFQELEAEVFIPVHWGTFKLADEPMDEPPGVLKESAEKSGLQPERFWILKHGEVRSLKIIAQKIEAAGQERASLTQKR</sequence>
<feature type="domain" description="Metallo-beta-lactamase" evidence="2">
    <location>
        <begin position="106"/>
        <end position="300"/>
    </location>
</feature>
<dbReference type="Pfam" id="PF12706">
    <property type="entry name" value="Lactamase_B_2"/>
    <property type="match status" value="1"/>
</dbReference>
<evidence type="ECO:0000313" key="6">
    <source>
        <dbReference type="Proteomes" id="UP000183868"/>
    </source>
</evidence>
<evidence type="ECO:0000259" key="2">
    <source>
        <dbReference type="Pfam" id="PF12706"/>
    </source>
</evidence>
<dbReference type="GO" id="GO:0016787">
    <property type="term" value="F:hydrolase activity"/>
    <property type="evidence" value="ECO:0007669"/>
    <property type="project" value="UniProtKB-KW"/>
</dbReference>
<evidence type="ECO:0000313" key="3">
    <source>
        <dbReference type="EMBL" id="APF17556.1"/>
    </source>
</evidence>
<dbReference type="eggNOG" id="COG2220">
    <property type="taxonomic scope" value="Bacteria"/>
</dbReference>
<dbReference type="PANTHER" id="PTHR15032">
    <property type="entry name" value="N-ACYL-PHOSPHATIDYLETHANOLAMINE-HYDROLYZING PHOSPHOLIPASE D"/>
    <property type="match status" value="1"/>
</dbReference>
<dbReference type="Gene3D" id="3.60.15.10">
    <property type="entry name" value="Ribonuclease Z/Hydroxyacylglutathione hydrolase-like"/>
    <property type="match status" value="1"/>
</dbReference>
<proteinExistence type="predicted"/>
<dbReference type="CDD" id="cd16283">
    <property type="entry name" value="RomA-like_MBL-fold"/>
    <property type="match status" value="1"/>
</dbReference>
<reference evidence="3 6" key="2">
    <citation type="submission" date="2016-11" db="EMBL/GenBank/DDBJ databases">
        <title>Genomic analysis of Caldithrix abyssi and proposal of a novel bacterial phylum Caldithrichaeota.</title>
        <authorList>
            <person name="Kublanov I."/>
            <person name="Sigalova O."/>
            <person name="Gavrilov S."/>
            <person name="Lebedinsky A."/>
            <person name="Ivanova N."/>
            <person name="Daum C."/>
            <person name="Reddy T."/>
            <person name="Klenk H.P."/>
            <person name="Goker M."/>
            <person name="Reva O."/>
            <person name="Miroshnichenko M."/>
            <person name="Kyprides N."/>
            <person name="Woyke T."/>
            <person name="Gelfand M."/>
        </authorList>
    </citation>
    <scope>NUCLEOTIDE SEQUENCE [LARGE SCALE GENOMIC DNA]</scope>
    <source>
        <strain evidence="3 6">LF13</strain>
    </source>
</reference>
<dbReference type="PaxDb" id="880073-Calab_2040"/>
<keyword evidence="5" id="KW-1185">Reference proteome</keyword>
<evidence type="ECO:0000313" key="5">
    <source>
        <dbReference type="Proteomes" id="UP000004671"/>
    </source>
</evidence>
<keyword evidence="1" id="KW-0732">Signal</keyword>
<dbReference type="InterPro" id="IPR036866">
    <property type="entry name" value="RibonucZ/Hydroxyglut_hydro"/>
</dbReference>
<organism evidence="4 5">
    <name type="scientific">Caldithrix abyssi DSM 13497</name>
    <dbReference type="NCBI Taxonomy" id="880073"/>
    <lineage>
        <taxon>Bacteria</taxon>
        <taxon>Pseudomonadati</taxon>
        <taxon>Calditrichota</taxon>
        <taxon>Calditrichia</taxon>
        <taxon>Calditrichales</taxon>
        <taxon>Calditrichaceae</taxon>
        <taxon>Caldithrix</taxon>
    </lineage>
</organism>
<gene>
    <name evidence="3" type="ORF">Cabys_805</name>
    <name evidence="4" type="ORF">Calab_2040</name>
</gene>